<comment type="subcellular location">
    <subcellularLocation>
        <location evidence="1">Cytoplasm</location>
        <location evidence="1">Cytoskeleton</location>
        <location evidence="1">Microtubule organizing center</location>
        <location evidence="1">Centrosome</location>
    </subcellularLocation>
</comment>
<evidence type="ECO:0000256" key="5">
    <source>
        <dbReference type="ARBA" id="ARBA00023212"/>
    </source>
</evidence>
<evidence type="ECO:0000256" key="1">
    <source>
        <dbReference type="ARBA" id="ARBA00004300"/>
    </source>
</evidence>
<feature type="compositionally biased region" description="Polar residues" evidence="6">
    <location>
        <begin position="229"/>
        <end position="240"/>
    </location>
</feature>
<comment type="caution">
    <text evidence="8">The sequence shown here is derived from an EMBL/GenBank/DDBJ whole genome shotgun (WGS) entry which is preliminary data.</text>
</comment>
<dbReference type="InterPro" id="IPR018247">
    <property type="entry name" value="EF_Hand_1_Ca_BS"/>
</dbReference>
<keyword evidence="10" id="KW-1185">Reference proteome</keyword>
<gene>
    <name evidence="9" type="ORF">B4U79_16579</name>
    <name evidence="8" type="ORF">B4U79_16625</name>
</gene>
<name>A0A3S4RIB7_9ACAR</name>
<evidence type="ECO:0000259" key="7">
    <source>
        <dbReference type="PROSITE" id="PS50222"/>
    </source>
</evidence>
<reference evidence="8 10" key="1">
    <citation type="journal article" date="2018" name="Gigascience">
        <title>Genomes of trombidid mites reveal novel predicted allergens and laterally-transferred genes associated with secondary metabolism.</title>
        <authorList>
            <person name="Dong X."/>
            <person name="Chaisiri K."/>
            <person name="Xia D."/>
            <person name="Armstrong S.D."/>
            <person name="Fang Y."/>
            <person name="Donnelly M.J."/>
            <person name="Kadowaki T."/>
            <person name="McGarry J.W."/>
            <person name="Darby A.C."/>
            <person name="Makepeace B.L."/>
        </authorList>
    </citation>
    <scope>NUCLEOTIDE SEQUENCE [LARGE SCALE GENOMIC DNA]</scope>
    <source>
        <strain evidence="8">UoL-WK</strain>
    </source>
</reference>
<dbReference type="OrthoDB" id="5799458at2759"/>
<dbReference type="SUPFAM" id="SSF47473">
    <property type="entry name" value="EF-hand"/>
    <property type="match status" value="1"/>
</dbReference>
<feature type="domain" description="EF-hand" evidence="7">
    <location>
        <begin position="167"/>
        <end position="202"/>
    </location>
</feature>
<keyword evidence="3" id="KW-0597">Phosphoprotein</keyword>
<dbReference type="AlphaFoldDB" id="A0A3S4RIB7"/>
<dbReference type="Pfam" id="PF13499">
    <property type="entry name" value="EF-hand_7"/>
    <property type="match status" value="1"/>
</dbReference>
<reference evidence="8" key="2">
    <citation type="submission" date="2018-11" db="EMBL/GenBank/DDBJ databases">
        <title>Trombidioid mite genomics.</title>
        <authorList>
            <person name="Dong X."/>
        </authorList>
    </citation>
    <scope>NUCLEOTIDE SEQUENCE</scope>
    <source>
        <strain evidence="8">UoL-WK</strain>
    </source>
</reference>
<dbReference type="PROSITE" id="PS50222">
    <property type="entry name" value="EF_HAND_2"/>
    <property type="match status" value="3"/>
</dbReference>
<evidence type="ECO:0000256" key="2">
    <source>
        <dbReference type="ARBA" id="ARBA00022490"/>
    </source>
</evidence>
<evidence type="ECO:0000313" key="9">
    <source>
        <dbReference type="EMBL" id="RWS16603.1"/>
    </source>
</evidence>
<keyword evidence="2" id="KW-0963">Cytoplasm</keyword>
<evidence type="ECO:0000313" key="10">
    <source>
        <dbReference type="Proteomes" id="UP000285301"/>
    </source>
</evidence>
<dbReference type="EMBL" id="NCKU01000209">
    <property type="protein sequence ID" value="RWS16560.1"/>
    <property type="molecule type" value="Genomic_DNA"/>
</dbReference>
<dbReference type="InterPro" id="IPR011992">
    <property type="entry name" value="EF-hand-dom_pair"/>
</dbReference>
<dbReference type="SMART" id="SM00054">
    <property type="entry name" value="EFh"/>
    <property type="match status" value="3"/>
</dbReference>
<accession>A0A3S4RIB7</accession>
<dbReference type="GO" id="GO:0005509">
    <property type="term" value="F:calcium ion binding"/>
    <property type="evidence" value="ECO:0007669"/>
    <property type="project" value="InterPro"/>
</dbReference>
<protein>
    <submittedName>
        <fullName evidence="8">Ninein-like protein</fullName>
    </submittedName>
</protein>
<dbReference type="PANTHER" id="PTHR18905:SF13">
    <property type="entry name" value="NON-CENTROSOMAL MICROTUBULE ARRAY"/>
    <property type="match status" value="1"/>
</dbReference>
<sequence length="268" mass="30398">MSVMNSSASDVSYVDQLRQLFNSCDRNEKGFLLLHELRQLCDKLQLDDEQTRFIFEHIAADDPATEIRFNPFKEVFVTLLMQNEHNEELQQQLSNSSSPLKMQSSHQFDAEMTFIEAEAGATDSVQDTSLSTENYLRTICRKLNVGKDGYLNIDELYAVCEHIGYDVTDDIVLQLFEKLDCDKDGKVGFSELLQLLFEQQLEQSDEALKNYKISSSQTGANCSKKPLNAESSLSRNSSKQIEMIEKPDTESFSSTINYAMSFKPSESG</sequence>
<feature type="region of interest" description="Disordered" evidence="6">
    <location>
        <begin position="216"/>
        <end position="246"/>
    </location>
</feature>
<dbReference type="InterPro" id="IPR002048">
    <property type="entry name" value="EF_hand_dom"/>
</dbReference>
<keyword evidence="5" id="KW-0206">Cytoskeleton</keyword>
<proteinExistence type="predicted"/>
<dbReference type="CDD" id="cd00051">
    <property type="entry name" value="EFh"/>
    <property type="match status" value="1"/>
</dbReference>
<keyword evidence="4" id="KW-0106">Calcium</keyword>
<dbReference type="EMBL" id="NCKU01000205">
    <property type="protein sequence ID" value="RWS16603.1"/>
    <property type="molecule type" value="Genomic_DNA"/>
</dbReference>
<dbReference type="GO" id="GO:0034454">
    <property type="term" value="P:microtubule anchoring at centrosome"/>
    <property type="evidence" value="ECO:0007669"/>
    <property type="project" value="TreeGrafter"/>
</dbReference>
<dbReference type="GO" id="GO:0005813">
    <property type="term" value="C:centrosome"/>
    <property type="evidence" value="ECO:0007669"/>
    <property type="project" value="UniProtKB-SubCell"/>
</dbReference>
<evidence type="ECO:0000256" key="6">
    <source>
        <dbReference type="SAM" id="MobiDB-lite"/>
    </source>
</evidence>
<feature type="domain" description="EF-hand" evidence="7">
    <location>
        <begin position="12"/>
        <end position="47"/>
    </location>
</feature>
<feature type="domain" description="EF-hand" evidence="7">
    <location>
        <begin position="131"/>
        <end position="166"/>
    </location>
</feature>
<evidence type="ECO:0000256" key="3">
    <source>
        <dbReference type="ARBA" id="ARBA00022553"/>
    </source>
</evidence>
<organism evidence="8 10">
    <name type="scientific">Dinothrombium tinctorium</name>
    <dbReference type="NCBI Taxonomy" id="1965070"/>
    <lineage>
        <taxon>Eukaryota</taxon>
        <taxon>Metazoa</taxon>
        <taxon>Ecdysozoa</taxon>
        <taxon>Arthropoda</taxon>
        <taxon>Chelicerata</taxon>
        <taxon>Arachnida</taxon>
        <taxon>Acari</taxon>
        <taxon>Acariformes</taxon>
        <taxon>Trombidiformes</taxon>
        <taxon>Prostigmata</taxon>
        <taxon>Anystina</taxon>
        <taxon>Parasitengona</taxon>
        <taxon>Trombidioidea</taxon>
        <taxon>Trombidiidae</taxon>
        <taxon>Dinothrombium</taxon>
    </lineage>
</organism>
<dbReference type="STRING" id="1965070.A0A3S4RIB7"/>
<dbReference type="PANTHER" id="PTHR18905">
    <property type="entry name" value="NINEIN"/>
    <property type="match status" value="1"/>
</dbReference>
<dbReference type="PROSITE" id="PS00018">
    <property type="entry name" value="EF_HAND_1"/>
    <property type="match status" value="1"/>
</dbReference>
<dbReference type="Proteomes" id="UP000285301">
    <property type="component" value="Unassembled WGS sequence"/>
</dbReference>
<dbReference type="Gene3D" id="1.10.238.10">
    <property type="entry name" value="EF-hand"/>
    <property type="match status" value="2"/>
</dbReference>
<evidence type="ECO:0000256" key="4">
    <source>
        <dbReference type="ARBA" id="ARBA00022837"/>
    </source>
</evidence>
<evidence type="ECO:0000313" key="8">
    <source>
        <dbReference type="EMBL" id="RWS16560.1"/>
    </source>
</evidence>